<dbReference type="RefSeq" id="WP_092861502.1">
    <property type="nucleotide sequence ID" value="NZ_FOQH01000007.1"/>
</dbReference>
<keyword evidence="5" id="KW-0566">Pantothenate biosynthesis</keyword>
<dbReference type="Proteomes" id="UP000199377">
    <property type="component" value="Unassembled WGS sequence"/>
</dbReference>
<protein>
    <recommendedName>
        <fullName evidence="3">pantoate--beta-alanine ligase (AMP-forming)</fullName>
        <ecNumber evidence="3">6.3.2.1</ecNumber>
    </recommendedName>
</protein>
<dbReference type="PANTHER" id="PTHR21299:SF1">
    <property type="entry name" value="PANTOATE--BETA-ALANINE LIGASE"/>
    <property type="match status" value="1"/>
</dbReference>
<dbReference type="EC" id="6.3.2.1" evidence="3"/>
<keyword evidence="6" id="KW-0547">Nucleotide-binding</keyword>
<dbReference type="InterPro" id="IPR042176">
    <property type="entry name" value="Pantoate_ligase_C"/>
</dbReference>
<comment type="catalytic activity">
    <reaction evidence="8">
        <text>(R)-pantoate + beta-alanine + ATP = (R)-pantothenate + AMP + diphosphate + H(+)</text>
        <dbReference type="Rhea" id="RHEA:10912"/>
        <dbReference type="ChEBI" id="CHEBI:15378"/>
        <dbReference type="ChEBI" id="CHEBI:15980"/>
        <dbReference type="ChEBI" id="CHEBI:29032"/>
        <dbReference type="ChEBI" id="CHEBI:30616"/>
        <dbReference type="ChEBI" id="CHEBI:33019"/>
        <dbReference type="ChEBI" id="CHEBI:57966"/>
        <dbReference type="ChEBI" id="CHEBI:456215"/>
        <dbReference type="EC" id="6.3.2.1"/>
    </reaction>
</comment>
<dbReference type="InterPro" id="IPR003721">
    <property type="entry name" value="Pantoate_ligase"/>
</dbReference>
<dbReference type="AlphaFoldDB" id="A0A1I3J4N6"/>
<gene>
    <name evidence="9" type="ORF">SAMN05216258_107352</name>
</gene>
<evidence type="ECO:0000256" key="6">
    <source>
        <dbReference type="ARBA" id="ARBA00022741"/>
    </source>
</evidence>
<dbReference type="GO" id="GO:0005524">
    <property type="term" value="F:ATP binding"/>
    <property type="evidence" value="ECO:0007669"/>
    <property type="project" value="UniProtKB-KW"/>
</dbReference>
<evidence type="ECO:0000256" key="2">
    <source>
        <dbReference type="ARBA" id="ARBA00009256"/>
    </source>
</evidence>
<dbReference type="GO" id="GO:0015940">
    <property type="term" value="P:pantothenate biosynthetic process"/>
    <property type="evidence" value="ECO:0007669"/>
    <property type="project" value="UniProtKB-UniPathway"/>
</dbReference>
<evidence type="ECO:0000256" key="1">
    <source>
        <dbReference type="ARBA" id="ARBA00004990"/>
    </source>
</evidence>
<keyword evidence="4 9" id="KW-0436">Ligase</keyword>
<evidence type="ECO:0000313" key="10">
    <source>
        <dbReference type="Proteomes" id="UP000199377"/>
    </source>
</evidence>
<evidence type="ECO:0000256" key="5">
    <source>
        <dbReference type="ARBA" id="ARBA00022655"/>
    </source>
</evidence>
<name>A0A1I3J4N6_9RHOB</name>
<accession>A0A1I3J4N6</accession>
<dbReference type="STRING" id="1114924.SAMN05216258_107352"/>
<reference evidence="9 10" key="1">
    <citation type="submission" date="2016-10" db="EMBL/GenBank/DDBJ databases">
        <authorList>
            <person name="de Groot N.N."/>
        </authorList>
    </citation>
    <scope>NUCLEOTIDE SEQUENCE [LARGE SCALE GENOMIC DNA]</scope>
    <source>
        <strain evidence="9 10">CGMCC 1.11030</strain>
    </source>
</reference>
<dbReference type="GO" id="GO:0005829">
    <property type="term" value="C:cytosol"/>
    <property type="evidence" value="ECO:0007669"/>
    <property type="project" value="TreeGrafter"/>
</dbReference>
<organism evidence="9 10">
    <name type="scientific">Albimonas pacifica</name>
    <dbReference type="NCBI Taxonomy" id="1114924"/>
    <lineage>
        <taxon>Bacteria</taxon>
        <taxon>Pseudomonadati</taxon>
        <taxon>Pseudomonadota</taxon>
        <taxon>Alphaproteobacteria</taxon>
        <taxon>Rhodobacterales</taxon>
        <taxon>Paracoccaceae</taxon>
        <taxon>Albimonas</taxon>
    </lineage>
</organism>
<sequence length="294" mass="31646">MQGLPILRSTPQLRSRIRSWRAFGETVAVVPVGRSLHEGHLALIRAARGEADRVLAVVARWCDGRARGRPEPGAGEEDFDELEAAERVEEAGADAVYLPSAESLFPAAPVVEIHLRGLTDVLCGEERPERFEGFALAFTRLLSQAQADVAVLGERDWQRLAILRRLAIDLDLPTEVRSAPTERDMDGVAWAEGAQDLAGEDRAAAVRLWRELKRAAAAIDAGGDVDATLDAAADALADAGAEVEYLDLRDAETLAEVDDPAGDRPARIFAAIALGDLRLIDNVPLGEARNPLDG</sequence>
<comment type="pathway">
    <text evidence="1">Cofactor biosynthesis; (R)-pantothenate biosynthesis; (R)-pantothenate from (R)-pantoate and beta-alanine: step 1/1.</text>
</comment>
<dbReference type="SUPFAM" id="SSF52374">
    <property type="entry name" value="Nucleotidylyl transferase"/>
    <property type="match status" value="1"/>
</dbReference>
<dbReference type="InterPro" id="IPR014729">
    <property type="entry name" value="Rossmann-like_a/b/a_fold"/>
</dbReference>
<dbReference type="GO" id="GO:0004592">
    <property type="term" value="F:pantoate-beta-alanine ligase activity"/>
    <property type="evidence" value="ECO:0007669"/>
    <property type="project" value="UniProtKB-EC"/>
</dbReference>
<evidence type="ECO:0000256" key="4">
    <source>
        <dbReference type="ARBA" id="ARBA00022598"/>
    </source>
</evidence>
<dbReference type="EMBL" id="FOQH01000007">
    <property type="protein sequence ID" value="SFI54938.1"/>
    <property type="molecule type" value="Genomic_DNA"/>
</dbReference>
<dbReference type="Pfam" id="PF02569">
    <property type="entry name" value="Pantoate_ligase"/>
    <property type="match status" value="1"/>
</dbReference>
<dbReference type="OrthoDB" id="7856154at2"/>
<keyword evidence="7" id="KW-0067">ATP-binding</keyword>
<dbReference type="Gene3D" id="3.30.1300.10">
    <property type="entry name" value="Pantoate-beta-alanine ligase, C-terminal domain"/>
    <property type="match status" value="1"/>
</dbReference>
<comment type="similarity">
    <text evidence="2">Belongs to the pantothenate synthetase family.</text>
</comment>
<dbReference type="PANTHER" id="PTHR21299">
    <property type="entry name" value="CYTIDYLATE KINASE/PANTOATE-BETA-ALANINE LIGASE"/>
    <property type="match status" value="1"/>
</dbReference>
<evidence type="ECO:0000313" key="9">
    <source>
        <dbReference type="EMBL" id="SFI54938.1"/>
    </source>
</evidence>
<keyword evidence="10" id="KW-1185">Reference proteome</keyword>
<evidence type="ECO:0000256" key="3">
    <source>
        <dbReference type="ARBA" id="ARBA00012219"/>
    </source>
</evidence>
<proteinExistence type="inferred from homology"/>
<evidence type="ECO:0000256" key="7">
    <source>
        <dbReference type="ARBA" id="ARBA00022840"/>
    </source>
</evidence>
<evidence type="ECO:0000256" key="8">
    <source>
        <dbReference type="ARBA" id="ARBA00048258"/>
    </source>
</evidence>
<dbReference type="UniPathway" id="UPA00028">
    <property type="reaction ID" value="UER00005"/>
</dbReference>
<dbReference type="Gene3D" id="3.40.50.620">
    <property type="entry name" value="HUPs"/>
    <property type="match status" value="1"/>
</dbReference>